<feature type="compositionally biased region" description="Low complexity" evidence="1">
    <location>
        <begin position="336"/>
        <end position="346"/>
    </location>
</feature>
<sequence length="556" mass="62870">LSVGLYSSDFFHKYIFAFPLENTAQQVEEREDVVGDIEEGLDVIGRREVEDCQSEQYSRYYYHRRYYYDEPGSPAEVQQPSPRKRKRDLSPERRSVRLQQLASRKGLTEPEQSTSDSLVFPGRPEVSPTVSKVDALAKAVVSKQVIRDLTKWISNGLSTTESKIIQGDYKLEFEKDSFSLNPPVLDDWTARRVKNGSKLKSVEAAEKLWLSAQFKVMDIATPLISLYASLLQSAEHQEDGPVIQALKAALPQWARAYCHISRRRRHNVLSATVPRTEHLLDDLDAFSSKETLKNLFGQKFLETMLTSAVQEETLNRIEASARSSVGGSQTRRPRISSRGGPIGSSRAVRGSFSGRDQTPYTRETRFVVTPSFPHFLPKNLAVGGRLKYFVGEGSEITSDEWILDTVGNGLVLEFVTLPVQVGTSPSMAMNNEMLEVCRGEVESLLLKRAIFECLKVGEGFYSSIFVKPKKAGGYRPIINLRALNNFVRYDHFEMENLETVKSVVRAGDWLMKLDLKEYQKFLCFSWEGRYFQFSCLPFGLSSAPLTFTKLLKVAVS</sequence>
<dbReference type="InterPro" id="IPR043128">
    <property type="entry name" value="Rev_trsase/Diguanyl_cyclase"/>
</dbReference>
<proteinExistence type="predicted"/>
<dbReference type="OrthoDB" id="6381216at2759"/>
<dbReference type="InterPro" id="IPR052055">
    <property type="entry name" value="Hepadnavirus_pol/RT"/>
</dbReference>
<feature type="region of interest" description="Disordered" evidence="1">
    <location>
        <begin position="320"/>
        <end position="357"/>
    </location>
</feature>
<dbReference type="Proteomes" id="UP000076858">
    <property type="component" value="Unassembled WGS sequence"/>
</dbReference>
<dbReference type="GO" id="GO:0071897">
    <property type="term" value="P:DNA biosynthetic process"/>
    <property type="evidence" value="ECO:0007669"/>
    <property type="project" value="UniProtKB-ARBA"/>
</dbReference>
<protein>
    <recommendedName>
        <fullName evidence="4">Reverse transcriptase domain-containing protein</fullName>
    </recommendedName>
</protein>
<dbReference type="SUPFAM" id="SSF56672">
    <property type="entry name" value="DNA/RNA polymerases"/>
    <property type="match status" value="1"/>
</dbReference>
<feature type="non-terminal residue" evidence="2">
    <location>
        <position position="1"/>
    </location>
</feature>
<keyword evidence="3" id="KW-1185">Reference proteome</keyword>
<feature type="region of interest" description="Disordered" evidence="1">
    <location>
        <begin position="71"/>
        <end position="125"/>
    </location>
</feature>
<comment type="caution">
    <text evidence="2">The sequence shown here is derived from an EMBL/GenBank/DDBJ whole genome shotgun (WGS) entry which is preliminary data.</text>
</comment>
<evidence type="ECO:0000256" key="1">
    <source>
        <dbReference type="SAM" id="MobiDB-lite"/>
    </source>
</evidence>
<accession>A0A164GHY5</accession>
<dbReference type="PANTHER" id="PTHR33050">
    <property type="entry name" value="REVERSE TRANSCRIPTASE DOMAIN-CONTAINING PROTEIN"/>
    <property type="match status" value="1"/>
</dbReference>
<organism evidence="2 3">
    <name type="scientific">Daphnia magna</name>
    <dbReference type="NCBI Taxonomy" id="35525"/>
    <lineage>
        <taxon>Eukaryota</taxon>
        <taxon>Metazoa</taxon>
        <taxon>Ecdysozoa</taxon>
        <taxon>Arthropoda</taxon>
        <taxon>Crustacea</taxon>
        <taxon>Branchiopoda</taxon>
        <taxon>Diplostraca</taxon>
        <taxon>Cladocera</taxon>
        <taxon>Anomopoda</taxon>
        <taxon>Daphniidae</taxon>
        <taxon>Daphnia</taxon>
    </lineage>
</organism>
<evidence type="ECO:0000313" key="3">
    <source>
        <dbReference type="Proteomes" id="UP000076858"/>
    </source>
</evidence>
<evidence type="ECO:0000313" key="2">
    <source>
        <dbReference type="EMBL" id="KZR98982.1"/>
    </source>
</evidence>
<dbReference type="PANTHER" id="PTHR33050:SF7">
    <property type="entry name" value="RIBONUCLEASE H"/>
    <property type="match status" value="1"/>
</dbReference>
<feature type="compositionally biased region" description="Polar residues" evidence="1">
    <location>
        <begin position="321"/>
        <end position="330"/>
    </location>
</feature>
<dbReference type="EMBL" id="LRGB01015099">
    <property type="protein sequence ID" value="KZR98982.1"/>
    <property type="molecule type" value="Genomic_DNA"/>
</dbReference>
<name>A0A164GHY5_9CRUS</name>
<dbReference type="AlphaFoldDB" id="A0A164GHY5"/>
<dbReference type="InterPro" id="IPR043502">
    <property type="entry name" value="DNA/RNA_pol_sf"/>
</dbReference>
<evidence type="ECO:0008006" key="4">
    <source>
        <dbReference type="Google" id="ProtNLM"/>
    </source>
</evidence>
<dbReference type="Gene3D" id="3.10.10.10">
    <property type="entry name" value="HIV Type 1 Reverse Transcriptase, subunit A, domain 1"/>
    <property type="match status" value="1"/>
</dbReference>
<gene>
    <name evidence="2" type="ORF">APZ42_005349</name>
</gene>
<reference evidence="2 3" key="1">
    <citation type="submission" date="2016-03" db="EMBL/GenBank/DDBJ databases">
        <title>EvidentialGene: Evidence-directed Construction of Genes on Genomes.</title>
        <authorList>
            <person name="Gilbert D.G."/>
            <person name="Choi J.-H."/>
            <person name="Mockaitis K."/>
            <person name="Colbourne J."/>
            <person name="Pfrender M."/>
        </authorList>
    </citation>
    <scope>NUCLEOTIDE SEQUENCE [LARGE SCALE GENOMIC DNA]</scope>
    <source>
        <strain evidence="2 3">Xinb3</strain>
        <tissue evidence="2">Complete organism</tissue>
    </source>
</reference>
<dbReference type="Gene3D" id="3.30.70.270">
    <property type="match status" value="1"/>
</dbReference>